<protein>
    <submittedName>
        <fullName evidence="2">Macro domain-like protein</fullName>
    </submittedName>
</protein>
<name>A0A5M3MYA0_CONPW</name>
<dbReference type="PANTHER" id="PTHR11106">
    <property type="entry name" value="GANGLIOSIDE INDUCED DIFFERENTIATION ASSOCIATED PROTEIN 2-RELATED"/>
    <property type="match status" value="1"/>
</dbReference>
<proteinExistence type="predicted"/>
<dbReference type="Proteomes" id="UP000053558">
    <property type="component" value="Unassembled WGS sequence"/>
</dbReference>
<evidence type="ECO:0000313" key="2">
    <source>
        <dbReference type="EMBL" id="EIW84112.1"/>
    </source>
</evidence>
<comment type="caution">
    <text evidence="2">The sequence shown here is derived from an EMBL/GenBank/DDBJ whole genome shotgun (WGS) entry which is preliminary data.</text>
</comment>
<dbReference type="GeneID" id="19199492"/>
<dbReference type="OrthoDB" id="6077599at2759"/>
<dbReference type="KEGG" id="cput:CONPUDRAFT_119715"/>
<dbReference type="PROSITE" id="PS51154">
    <property type="entry name" value="MACRO"/>
    <property type="match status" value="1"/>
</dbReference>
<accession>A0A5M3MYA0</accession>
<evidence type="ECO:0000313" key="3">
    <source>
        <dbReference type="Proteomes" id="UP000053558"/>
    </source>
</evidence>
<dbReference type="CDD" id="cd02908">
    <property type="entry name" value="Macro_OAADPr_deacetylase"/>
    <property type="match status" value="1"/>
</dbReference>
<dbReference type="RefSeq" id="XP_007765912.1">
    <property type="nucleotide sequence ID" value="XM_007767722.1"/>
</dbReference>
<dbReference type="AlphaFoldDB" id="A0A5M3MYA0"/>
<dbReference type="SMART" id="SM00506">
    <property type="entry name" value="A1pp"/>
    <property type="match status" value="1"/>
</dbReference>
<dbReference type="InterPro" id="IPR002589">
    <property type="entry name" value="Macro_dom"/>
</dbReference>
<keyword evidence="3" id="KW-1185">Reference proteome</keyword>
<dbReference type="OMA" id="RISTGHE"/>
<dbReference type="Pfam" id="PF01661">
    <property type="entry name" value="Macro"/>
    <property type="match status" value="2"/>
</dbReference>
<dbReference type="EMBL" id="JH711575">
    <property type="protein sequence ID" value="EIW84112.1"/>
    <property type="molecule type" value="Genomic_DNA"/>
</dbReference>
<dbReference type="InterPro" id="IPR043472">
    <property type="entry name" value="Macro_dom-like"/>
</dbReference>
<reference evidence="3" key="1">
    <citation type="journal article" date="2012" name="Science">
        <title>The Paleozoic origin of enzymatic lignin decomposition reconstructed from 31 fungal genomes.</title>
        <authorList>
            <person name="Floudas D."/>
            <person name="Binder M."/>
            <person name="Riley R."/>
            <person name="Barry K."/>
            <person name="Blanchette R.A."/>
            <person name="Henrissat B."/>
            <person name="Martinez A.T."/>
            <person name="Otillar R."/>
            <person name="Spatafora J.W."/>
            <person name="Yadav J.S."/>
            <person name="Aerts A."/>
            <person name="Benoit I."/>
            <person name="Boyd A."/>
            <person name="Carlson A."/>
            <person name="Copeland A."/>
            <person name="Coutinho P.M."/>
            <person name="de Vries R.P."/>
            <person name="Ferreira P."/>
            <person name="Findley K."/>
            <person name="Foster B."/>
            <person name="Gaskell J."/>
            <person name="Glotzer D."/>
            <person name="Gorecki P."/>
            <person name="Heitman J."/>
            <person name="Hesse C."/>
            <person name="Hori C."/>
            <person name="Igarashi K."/>
            <person name="Jurgens J.A."/>
            <person name="Kallen N."/>
            <person name="Kersten P."/>
            <person name="Kohler A."/>
            <person name="Kuees U."/>
            <person name="Kumar T.K.A."/>
            <person name="Kuo A."/>
            <person name="LaButti K."/>
            <person name="Larrondo L.F."/>
            <person name="Lindquist E."/>
            <person name="Ling A."/>
            <person name="Lombard V."/>
            <person name="Lucas S."/>
            <person name="Lundell T."/>
            <person name="Martin R."/>
            <person name="McLaughlin D.J."/>
            <person name="Morgenstern I."/>
            <person name="Morin E."/>
            <person name="Murat C."/>
            <person name="Nagy L.G."/>
            <person name="Nolan M."/>
            <person name="Ohm R.A."/>
            <person name="Patyshakuliyeva A."/>
            <person name="Rokas A."/>
            <person name="Ruiz-Duenas F.J."/>
            <person name="Sabat G."/>
            <person name="Salamov A."/>
            <person name="Samejima M."/>
            <person name="Schmutz J."/>
            <person name="Slot J.C."/>
            <person name="St John F."/>
            <person name="Stenlid J."/>
            <person name="Sun H."/>
            <person name="Sun S."/>
            <person name="Syed K."/>
            <person name="Tsang A."/>
            <person name="Wiebenga A."/>
            <person name="Young D."/>
            <person name="Pisabarro A."/>
            <person name="Eastwood D.C."/>
            <person name="Martin F."/>
            <person name="Cullen D."/>
            <person name="Grigoriev I.V."/>
            <person name="Hibbett D.S."/>
        </authorList>
    </citation>
    <scope>NUCLEOTIDE SEQUENCE [LARGE SCALE GENOMIC DNA]</scope>
    <source>
        <strain evidence="3">RWD-64-598 SS2</strain>
    </source>
</reference>
<evidence type="ECO:0000259" key="1">
    <source>
        <dbReference type="PROSITE" id="PS51154"/>
    </source>
</evidence>
<dbReference type="SUPFAM" id="SSF52949">
    <property type="entry name" value="Macro domain-like"/>
    <property type="match status" value="1"/>
</dbReference>
<organism evidence="2 3">
    <name type="scientific">Coniophora puteana (strain RWD-64-598)</name>
    <name type="common">Brown rot fungus</name>
    <dbReference type="NCBI Taxonomy" id="741705"/>
    <lineage>
        <taxon>Eukaryota</taxon>
        <taxon>Fungi</taxon>
        <taxon>Dikarya</taxon>
        <taxon>Basidiomycota</taxon>
        <taxon>Agaricomycotina</taxon>
        <taxon>Agaricomycetes</taxon>
        <taxon>Agaricomycetidae</taxon>
        <taxon>Boletales</taxon>
        <taxon>Coniophorineae</taxon>
        <taxon>Coniophoraceae</taxon>
        <taxon>Coniophora</taxon>
    </lineage>
</organism>
<sequence length="257" mass="27798">MQAFRRSSIPLAEVKTLRQLYEAGDLRAPAKSEYKPAFLDKVSLHLGDITKLQVDAIVNAANSGLQGGGGVDGSIHRAAGPGLKAELREKYVDTAKAGSVPCPTGEVRISTGHELPSKYVIHAVGPSLAWNLRGPPAEDTKLATLLRDPTSASEGKIPAALLASCYQNSLEVMVENKLKHIAFPCISTGIYGYPIVEATEIALHTIRTFLSADDHADKVERVIFVLFDKGPDSERDIATYRKLLPHFFPQESDTSHA</sequence>
<gene>
    <name evidence="2" type="ORF">CONPUDRAFT_119715</name>
</gene>
<dbReference type="PANTHER" id="PTHR11106:SF27">
    <property type="entry name" value="MACRO DOMAIN-CONTAINING PROTEIN"/>
    <property type="match status" value="1"/>
</dbReference>
<feature type="domain" description="Macro" evidence="1">
    <location>
        <begin position="29"/>
        <end position="243"/>
    </location>
</feature>
<dbReference type="Gene3D" id="3.40.220.10">
    <property type="entry name" value="Leucine Aminopeptidase, subunit E, domain 1"/>
    <property type="match status" value="1"/>
</dbReference>